<dbReference type="Proteomes" id="UP001174694">
    <property type="component" value="Unassembled WGS sequence"/>
</dbReference>
<comment type="subcellular location">
    <subcellularLocation>
        <location evidence="1">Nucleus</location>
    </subcellularLocation>
</comment>
<evidence type="ECO:0000256" key="6">
    <source>
        <dbReference type="ARBA" id="ARBA00023004"/>
    </source>
</evidence>
<feature type="compositionally biased region" description="Polar residues" evidence="9">
    <location>
        <begin position="1601"/>
        <end position="1623"/>
    </location>
</feature>
<reference evidence="15" key="1">
    <citation type="submission" date="2022-07" db="EMBL/GenBank/DDBJ databases">
        <title>Fungi with potential for degradation of polypropylene.</title>
        <authorList>
            <person name="Gostincar C."/>
        </authorList>
    </citation>
    <scope>NUCLEOTIDE SEQUENCE</scope>
    <source>
        <strain evidence="15">EXF-13308</strain>
    </source>
</reference>
<feature type="compositionally biased region" description="Low complexity" evidence="9">
    <location>
        <begin position="1"/>
        <end position="23"/>
    </location>
</feature>
<dbReference type="InterPro" id="IPR019787">
    <property type="entry name" value="Znf_PHD-finger"/>
</dbReference>
<dbReference type="InterPro" id="IPR011011">
    <property type="entry name" value="Znf_FYVE_PHD"/>
</dbReference>
<dbReference type="GO" id="GO:0008270">
    <property type="term" value="F:zinc ion binding"/>
    <property type="evidence" value="ECO:0007669"/>
    <property type="project" value="UniProtKB-KW"/>
</dbReference>
<feature type="domain" description="ARID" evidence="12">
    <location>
        <begin position="168"/>
        <end position="261"/>
    </location>
</feature>
<dbReference type="FunFam" id="3.30.40.10:FF:000322">
    <property type="entry name" value="PHD transcription factor (Rum1)"/>
    <property type="match status" value="1"/>
</dbReference>
<dbReference type="Gene3D" id="2.60.120.650">
    <property type="entry name" value="Cupin"/>
    <property type="match status" value="1"/>
</dbReference>
<dbReference type="InterPro" id="IPR013083">
    <property type="entry name" value="Znf_RING/FYVE/PHD"/>
</dbReference>
<dbReference type="InterPro" id="IPR036431">
    <property type="entry name" value="ARID_dom_sf"/>
</dbReference>
<dbReference type="GO" id="GO:0000785">
    <property type="term" value="C:chromatin"/>
    <property type="evidence" value="ECO:0007669"/>
    <property type="project" value="TreeGrafter"/>
</dbReference>
<feature type="domain" description="RING-type" evidence="11">
    <location>
        <begin position="473"/>
        <end position="517"/>
    </location>
</feature>
<dbReference type="PROSITE" id="PS51183">
    <property type="entry name" value="JMJN"/>
    <property type="match status" value="1"/>
</dbReference>
<gene>
    <name evidence="15" type="ORF">NKR23_g6269</name>
</gene>
<dbReference type="PANTHER" id="PTHR10694">
    <property type="entry name" value="LYSINE-SPECIFIC DEMETHYLASE"/>
    <property type="match status" value="1"/>
</dbReference>
<dbReference type="GO" id="GO:0005634">
    <property type="term" value="C:nucleus"/>
    <property type="evidence" value="ECO:0007669"/>
    <property type="project" value="UniProtKB-SubCell"/>
</dbReference>
<dbReference type="Pfam" id="PF02928">
    <property type="entry name" value="zf-C5HC2"/>
    <property type="match status" value="1"/>
</dbReference>
<dbReference type="InterPro" id="IPR003349">
    <property type="entry name" value="JmjN"/>
</dbReference>
<dbReference type="SMART" id="SM01014">
    <property type="entry name" value="ARID"/>
    <property type="match status" value="1"/>
</dbReference>
<evidence type="ECO:0000256" key="7">
    <source>
        <dbReference type="ARBA" id="ARBA00023242"/>
    </source>
</evidence>
<dbReference type="Pfam" id="PF02373">
    <property type="entry name" value="JmjC"/>
    <property type="match status" value="1"/>
</dbReference>
<feature type="domain" description="PHD-type" evidence="10">
    <location>
        <begin position="1340"/>
        <end position="1389"/>
    </location>
</feature>
<dbReference type="InterPro" id="IPR001606">
    <property type="entry name" value="ARID_dom"/>
</dbReference>
<keyword evidence="6" id="KW-0408">Iron</keyword>
<evidence type="ECO:0000256" key="8">
    <source>
        <dbReference type="PROSITE-ProRule" id="PRU00175"/>
    </source>
</evidence>
<evidence type="ECO:0000256" key="1">
    <source>
        <dbReference type="ARBA" id="ARBA00004123"/>
    </source>
</evidence>
<dbReference type="FunFam" id="2.60.120.650:FF:000014">
    <property type="entry name" value="PHD transcription factor (Rum1)"/>
    <property type="match status" value="1"/>
</dbReference>
<feature type="compositionally biased region" description="Polar residues" evidence="9">
    <location>
        <begin position="49"/>
        <end position="70"/>
    </location>
</feature>
<dbReference type="SMART" id="SM00249">
    <property type="entry name" value="PHD"/>
    <property type="match status" value="2"/>
</dbReference>
<dbReference type="GO" id="GO:0006355">
    <property type="term" value="P:regulation of DNA-templated transcription"/>
    <property type="evidence" value="ECO:0007669"/>
    <property type="project" value="TreeGrafter"/>
</dbReference>
<dbReference type="PROSITE" id="PS50089">
    <property type="entry name" value="ZF_RING_2"/>
    <property type="match status" value="1"/>
</dbReference>
<feature type="region of interest" description="Disordered" evidence="9">
    <location>
        <begin position="273"/>
        <end position="303"/>
    </location>
</feature>
<feature type="domain" description="JmjN" evidence="13">
    <location>
        <begin position="103"/>
        <end position="144"/>
    </location>
</feature>
<keyword evidence="7" id="KW-0539">Nucleus</keyword>
<dbReference type="SMART" id="SM00545">
    <property type="entry name" value="JmjN"/>
    <property type="match status" value="1"/>
</dbReference>
<dbReference type="InterPro" id="IPR004198">
    <property type="entry name" value="Znf_C5HC2"/>
</dbReference>
<evidence type="ECO:0000256" key="5">
    <source>
        <dbReference type="ARBA" id="ARBA00022833"/>
    </source>
</evidence>
<feature type="region of interest" description="Disordered" evidence="9">
    <location>
        <begin position="1005"/>
        <end position="1030"/>
    </location>
</feature>
<keyword evidence="2" id="KW-0479">Metal-binding</keyword>
<evidence type="ECO:0000256" key="3">
    <source>
        <dbReference type="ARBA" id="ARBA00022737"/>
    </source>
</evidence>
<feature type="region of interest" description="Disordered" evidence="9">
    <location>
        <begin position="1543"/>
        <end position="1646"/>
    </location>
</feature>
<keyword evidence="4 8" id="KW-0863">Zinc-finger</keyword>
<evidence type="ECO:0000313" key="15">
    <source>
        <dbReference type="EMBL" id="KAJ9143706.1"/>
    </source>
</evidence>
<dbReference type="InterPro" id="IPR001965">
    <property type="entry name" value="Znf_PHD"/>
</dbReference>
<dbReference type="EMBL" id="JANBVO010000018">
    <property type="protein sequence ID" value="KAJ9143706.1"/>
    <property type="molecule type" value="Genomic_DNA"/>
</dbReference>
<dbReference type="PROSITE" id="PS50016">
    <property type="entry name" value="ZF_PHD_2"/>
    <property type="match status" value="2"/>
</dbReference>
<accession>A0AA38RE01</accession>
<proteinExistence type="predicted"/>
<dbReference type="PROSITE" id="PS51011">
    <property type="entry name" value="ARID"/>
    <property type="match status" value="1"/>
</dbReference>
<dbReference type="FunFam" id="1.10.150.60:FF:000010">
    <property type="entry name" value="PHD transcription factor (Rum1)"/>
    <property type="match status" value="1"/>
</dbReference>
<evidence type="ECO:0000259" key="11">
    <source>
        <dbReference type="PROSITE" id="PS50089"/>
    </source>
</evidence>
<feature type="compositionally biased region" description="Basic and acidic residues" evidence="9">
    <location>
        <begin position="89"/>
        <end position="99"/>
    </location>
</feature>
<dbReference type="PROSITE" id="PS51184">
    <property type="entry name" value="JMJC"/>
    <property type="match status" value="1"/>
</dbReference>
<evidence type="ECO:0000313" key="16">
    <source>
        <dbReference type="Proteomes" id="UP001174694"/>
    </source>
</evidence>
<dbReference type="SMART" id="SM00558">
    <property type="entry name" value="JmjC"/>
    <property type="match status" value="1"/>
</dbReference>
<feature type="domain" description="JmjC" evidence="14">
    <location>
        <begin position="612"/>
        <end position="778"/>
    </location>
</feature>
<dbReference type="Pfam" id="PF02375">
    <property type="entry name" value="JmjN"/>
    <property type="match status" value="1"/>
</dbReference>
<evidence type="ECO:0000259" key="10">
    <source>
        <dbReference type="PROSITE" id="PS50016"/>
    </source>
</evidence>
<feature type="compositionally biased region" description="Polar residues" evidence="9">
    <location>
        <begin position="289"/>
        <end position="301"/>
    </location>
</feature>
<evidence type="ECO:0000256" key="2">
    <source>
        <dbReference type="ARBA" id="ARBA00022723"/>
    </source>
</evidence>
<dbReference type="PANTHER" id="PTHR10694:SF33">
    <property type="entry name" value="LYSINE-SPECIFIC DEMETHYLASE 5"/>
    <property type="match status" value="1"/>
</dbReference>
<dbReference type="Pfam" id="PF00628">
    <property type="entry name" value="PHD"/>
    <property type="match status" value="2"/>
</dbReference>
<dbReference type="SUPFAM" id="SSF51197">
    <property type="entry name" value="Clavaminate synthase-like"/>
    <property type="match status" value="1"/>
</dbReference>
<dbReference type="Pfam" id="PF08429">
    <property type="entry name" value="PLU-1"/>
    <property type="match status" value="1"/>
</dbReference>
<feature type="region of interest" description="Disordered" evidence="9">
    <location>
        <begin position="1"/>
        <end position="102"/>
    </location>
</feature>
<evidence type="ECO:0000259" key="14">
    <source>
        <dbReference type="PROSITE" id="PS51184"/>
    </source>
</evidence>
<feature type="region of interest" description="Disordered" evidence="9">
    <location>
        <begin position="1743"/>
        <end position="1784"/>
    </location>
</feature>
<feature type="region of interest" description="Disordered" evidence="9">
    <location>
        <begin position="318"/>
        <end position="343"/>
    </location>
</feature>
<keyword evidence="5" id="KW-0862">Zinc</keyword>
<dbReference type="Gene3D" id="3.30.40.10">
    <property type="entry name" value="Zinc/RING finger domain, C3HC4 (zinc finger)"/>
    <property type="match status" value="2"/>
</dbReference>
<feature type="domain" description="PHD-type" evidence="10">
    <location>
        <begin position="470"/>
        <end position="520"/>
    </location>
</feature>
<dbReference type="GO" id="GO:0003677">
    <property type="term" value="F:DNA binding"/>
    <property type="evidence" value="ECO:0007669"/>
    <property type="project" value="InterPro"/>
</dbReference>
<evidence type="ECO:0000259" key="13">
    <source>
        <dbReference type="PROSITE" id="PS51183"/>
    </source>
</evidence>
<keyword evidence="16" id="KW-1185">Reference proteome</keyword>
<dbReference type="InterPro" id="IPR019786">
    <property type="entry name" value="Zinc_finger_PHD-type_CS"/>
</dbReference>
<organism evidence="15 16">
    <name type="scientific">Pleurostoma richardsiae</name>
    <dbReference type="NCBI Taxonomy" id="41990"/>
    <lineage>
        <taxon>Eukaryota</taxon>
        <taxon>Fungi</taxon>
        <taxon>Dikarya</taxon>
        <taxon>Ascomycota</taxon>
        <taxon>Pezizomycotina</taxon>
        <taxon>Sordariomycetes</taxon>
        <taxon>Sordariomycetidae</taxon>
        <taxon>Calosphaeriales</taxon>
        <taxon>Pleurostomataceae</taxon>
        <taxon>Pleurostoma</taxon>
    </lineage>
</organism>
<comment type="caution">
    <text evidence="15">The sequence shown here is derived from an EMBL/GenBank/DDBJ whole genome shotgun (WGS) entry which is preliminary data.</text>
</comment>
<feature type="compositionally biased region" description="Basic and acidic residues" evidence="9">
    <location>
        <begin position="461"/>
        <end position="472"/>
    </location>
</feature>
<feature type="compositionally biased region" description="Low complexity" evidence="9">
    <location>
        <begin position="31"/>
        <end position="42"/>
    </location>
</feature>
<evidence type="ECO:0000256" key="9">
    <source>
        <dbReference type="SAM" id="MobiDB-lite"/>
    </source>
</evidence>
<name>A0AA38RE01_9PEZI</name>
<evidence type="ECO:0000259" key="12">
    <source>
        <dbReference type="PROSITE" id="PS51011"/>
    </source>
</evidence>
<protein>
    <submittedName>
        <fullName evidence="15">Lid2 complex component lid2</fullName>
    </submittedName>
</protein>
<feature type="compositionally biased region" description="Basic and acidic residues" evidence="9">
    <location>
        <begin position="415"/>
        <end position="432"/>
    </location>
</feature>
<dbReference type="Gene3D" id="1.10.150.60">
    <property type="entry name" value="ARID DNA-binding domain"/>
    <property type="match status" value="1"/>
</dbReference>
<feature type="region of interest" description="Disordered" evidence="9">
    <location>
        <begin position="367"/>
        <end position="472"/>
    </location>
</feature>
<dbReference type="Pfam" id="PF01388">
    <property type="entry name" value="ARID"/>
    <property type="match status" value="1"/>
</dbReference>
<dbReference type="CDD" id="cd16100">
    <property type="entry name" value="ARID"/>
    <property type="match status" value="1"/>
</dbReference>
<dbReference type="SUPFAM" id="SSF46774">
    <property type="entry name" value="ARID-like"/>
    <property type="match status" value="1"/>
</dbReference>
<feature type="compositionally biased region" description="Polar residues" evidence="9">
    <location>
        <begin position="1576"/>
        <end position="1591"/>
    </location>
</feature>
<dbReference type="SUPFAM" id="SSF57903">
    <property type="entry name" value="FYVE/PHD zinc finger"/>
    <property type="match status" value="2"/>
</dbReference>
<feature type="compositionally biased region" description="Basic and acidic residues" evidence="9">
    <location>
        <begin position="1753"/>
        <end position="1776"/>
    </location>
</feature>
<keyword evidence="3" id="KW-0677">Repeat</keyword>
<dbReference type="InterPro" id="IPR001841">
    <property type="entry name" value="Znf_RING"/>
</dbReference>
<dbReference type="SMART" id="SM00501">
    <property type="entry name" value="BRIGHT"/>
    <property type="match status" value="1"/>
</dbReference>
<dbReference type="InterPro" id="IPR003347">
    <property type="entry name" value="JmjC_dom"/>
</dbReference>
<dbReference type="InterPro" id="IPR013637">
    <property type="entry name" value="Lys_sp_deMease-like_dom"/>
</dbReference>
<feature type="compositionally biased region" description="Low complexity" evidence="9">
    <location>
        <begin position="1543"/>
        <end position="1553"/>
    </location>
</feature>
<evidence type="ECO:0000256" key="4">
    <source>
        <dbReference type="ARBA" id="ARBA00022771"/>
    </source>
</evidence>
<dbReference type="CDD" id="cd15518">
    <property type="entry name" value="PHD_Ecm5p_Lid2p_like"/>
    <property type="match status" value="1"/>
</dbReference>
<sequence>MVPVPTAGASVAGGSAGGTASAPLSSRGSPAVNHHANHATNNSKPKHAQVNSNGPVHPSNSHNPLSTMTSAPLDLTSVERRGQPTAMREPAKKKNRPFDLEEAPTYCPTEEDWKDPFDYIRKIIPEAKKYGICKLIPPKSWNPDFAIDTERFHFRTRKQDLNSIEGSSRANLNYVDALLKFHKQHGNNLNRMPYVDKRPLDLYRLKKAVESRGGFDKVCKGKKWAEIGRDLGYSGKIMSSLSTSLKNSYQKWLCPYEDWLRLAKPGVQQQIEWENGGPLTPSPAPSPMKRSTVNTPSSLQADSPARHATDLLQSTLNGHVHSSDRDTPIADVPPPVPVQPVTSGFTAINSGGFTAVNAGFTSVNRPAPAEAKSFTPPPKQFGSPLSSAKNTPEYRPSGLGPAHPLKRQLSCDSIDSAKKDAATAEKDDDGGSRRSKRLKKDAVPTVAGSHMSMFRPSVPRIPKDETSAPGEKCEQCGKGQESGSLIVCESCDHGYHGTCLDPPLKTKPESEWHCPRCLVGDGQFGFEEGGLYSLKQFQEKAENFKQGYFEKKMPQDPVLECPRPVTEDDVEREFWRLVADLDEEVQVEYGADIHCTTHGSGFPTVEKHPDNPYSTDPWNLNILPLHPESLFRHIKSDISGMTVPWVYVGMIFSTFCWHNEDHYAYSANYQHLGSTKTWYGIPAEDTEKFELAMKEAIPELFETQPDLLFQLVTLLTPDQLKKAGVRVYAVDQRAGQFVLTFPKAYHAGFNHGFNFNEAVNFAPFDWEPYGLEGVERLQMYRRQPCFSHDELLWTAAEGITSGGLSIQTAKWLAPALDRIHRRELSQREDFVAKHMAAVQHKCKLRGEGDADTCPLTFRIDDTDVPEEEYGCTYCKAFAYLSRFKCLASGKVYCLLHAGSQQCCDLSESDRYYGKQHVLVYRKTADVIEATYKKVADKANMPEAWEEKYSKALDDEAIPSLKTLRNLLNEGERIPYDLPSLPLLRGFVNRCNHWVEEATNYTVRKQQNRRKSEKAWQTGPRKSIGNSYQDDKEREMRKVDNIYRLLDEAEQIGFECQEIFQLQERAEAIKRFQEAAKTALKQRAIQTIDGVEELLEEGTSFNVDLPEVNKLNRVLDQLKWNQKAKENRGVFLTYQEVKDLISEAQDLDIPPYNDHMSHYFEQLQAGRQWEMKAQELINAETVHYPQLEALSNQATQNALPVSQETLAAVDQILHKQREAHRQIVDLNNRSRDPDFRKRPRYNEVAEIMKQIEDLQSKPAGTLDLEKEQKRHEDWMRKGKKLFGKTNAPLHILKSHMEHVLERNVDCFDISNDKPRLPAEPASREPSPDGKLHRWEDPRFREVFCICRRTEAGMMIECELCHEWYHGKCLKIARGKVKEDDKYTCPICDYRLKIPRDASRPNLEDLIAWYEEIPDLPFQPEEEEVLKKIIDNAQDFRNHIAAYCNPILSTASEAETQRFYLRKLEGAEVLLAYETNFFRQELHKWNPIAPVPPPFIEESRSTRKPRPTKLQKLLAQYGVNDPDELPESVKGKANSLKRKALNAEHAAAASGANPAMRTAVSPGARGFGGPNPFFGRATSSQPQTPGLSITGSSHAHPPRGPESASSSHSGHPQGRGSSSGPSVNDKSMELDTGGGMHSNFFMPDGSGPQLLADSNLGLSLEDRLLHGRPDGPSGPGGDLHVSLLTGSGKQKALEIMSRTEHGRRKAEEIWGPGVWDNKGPLKSSLDHSEDVDAGDGADVDRMFVEMTNQDDDDDSGGRGHNGGDHHITAESLESERNGMDALLDGE</sequence>
<dbReference type="GO" id="GO:0034647">
    <property type="term" value="F:histone H3K4me/H3K4me2/H3K4me3 demethylase activity"/>
    <property type="evidence" value="ECO:0007669"/>
    <property type="project" value="TreeGrafter"/>
</dbReference>
<dbReference type="PROSITE" id="PS01359">
    <property type="entry name" value="ZF_PHD_1"/>
    <property type="match status" value="2"/>
</dbReference>